<keyword evidence="1" id="KW-0175">Coiled coil</keyword>
<evidence type="ECO:0000313" key="3">
    <source>
        <dbReference type="Proteomes" id="UP001623592"/>
    </source>
</evidence>
<organism evidence="2 3">
    <name type="scientific">Clostridium neuense</name>
    <dbReference type="NCBI Taxonomy" id="1728934"/>
    <lineage>
        <taxon>Bacteria</taxon>
        <taxon>Bacillati</taxon>
        <taxon>Bacillota</taxon>
        <taxon>Clostridia</taxon>
        <taxon>Eubacteriales</taxon>
        <taxon>Clostridiaceae</taxon>
        <taxon>Clostridium</taxon>
    </lineage>
</organism>
<dbReference type="RefSeq" id="WP_406786487.1">
    <property type="nucleotide sequence ID" value="NZ_JBJIAA010000004.1"/>
</dbReference>
<name>A0ABW8TBE6_9CLOT</name>
<gene>
    <name evidence="2" type="ORF">ACJDT4_05230</name>
</gene>
<dbReference type="EMBL" id="JBJIAA010000004">
    <property type="protein sequence ID" value="MFL0249816.1"/>
    <property type="molecule type" value="Genomic_DNA"/>
</dbReference>
<evidence type="ECO:0000256" key="1">
    <source>
        <dbReference type="SAM" id="Coils"/>
    </source>
</evidence>
<keyword evidence="3" id="KW-1185">Reference proteome</keyword>
<proteinExistence type="predicted"/>
<reference evidence="2 3" key="1">
    <citation type="submission" date="2024-11" db="EMBL/GenBank/DDBJ databases">
        <authorList>
            <person name="Heng Y.C."/>
            <person name="Lim A.C.H."/>
            <person name="Lee J.K.Y."/>
            <person name="Kittelmann S."/>
        </authorList>
    </citation>
    <scope>NUCLEOTIDE SEQUENCE [LARGE SCALE GENOMIC DNA]</scope>
    <source>
        <strain evidence="2 3">WILCCON 0114</strain>
    </source>
</reference>
<comment type="caution">
    <text evidence="2">The sequence shown here is derived from an EMBL/GenBank/DDBJ whole genome shotgun (WGS) entry which is preliminary data.</text>
</comment>
<evidence type="ECO:0000313" key="2">
    <source>
        <dbReference type="EMBL" id="MFL0249816.1"/>
    </source>
</evidence>
<feature type="coiled-coil region" evidence="1">
    <location>
        <begin position="49"/>
        <end position="79"/>
    </location>
</feature>
<dbReference type="Proteomes" id="UP001623592">
    <property type="component" value="Unassembled WGS sequence"/>
</dbReference>
<accession>A0ABW8TBE6</accession>
<protein>
    <submittedName>
        <fullName evidence="2">Uncharacterized protein</fullName>
    </submittedName>
</protein>
<sequence length="140" mass="16366">MKKNCVLDLNKICNNCGECDKCDLDPNKICNNCGKCLNIDGFDTRSIRIDDVIEDETEIKKIQEELEEEKTNSADYDEINQTELLNDYDDDYVDTDKKEEIDFELIDDIDGLNEILEDEEKRKKYIEETYPGMFSIKKAK</sequence>